<comment type="caution">
    <text evidence="2">The sequence shown here is derived from an EMBL/GenBank/DDBJ whole genome shotgun (WGS) entry which is preliminary data.</text>
</comment>
<protein>
    <submittedName>
        <fullName evidence="2">Uncharacterized protein</fullName>
    </submittedName>
</protein>
<dbReference type="RefSeq" id="WP_117493153.1">
    <property type="nucleotide sequence ID" value="NZ_QVIG01000004.1"/>
</dbReference>
<reference evidence="2 3" key="1">
    <citation type="submission" date="2018-08" db="EMBL/GenBank/DDBJ databases">
        <title>Diversity &amp; Physiological Properties of Lignin-Decomposing Actinobacteria from Soil.</title>
        <authorList>
            <person name="Roh S.G."/>
            <person name="Kim S.B."/>
        </authorList>
    </citation>
    <scope>NUCLEOTIDE SEQUENCE [LARGE SCALE GENOMIC DNA]</scope>
    <source>
        <strain evidence="2 3">MMS17-GH009</strain>
    </source>
</reference>
<evidence type="ECO:0000313" key="3">
    <source>
        <dbReference type="Proteomes" id="UP000263377"/>
    </source>
</evidence>
<dbReference type="Proteomes" id="UP000263377">
    <property type="component" value="Unassembled WGS sequence"/>
</dbReference>
<keyword evidence="3" id="KW-1185">Reference proteome</keyword>
<dbReference type="EMBL" id="QVIG01000004">
    <property type="protein sequence ID" value="RGD55412.1"/>
    <property type="molecule type" value="Genomic_DNA"/>
</dbReference>
<evidence type="ECO:0000256" key="1">
    <source>
        <dbReference type="SAM" id="MobiDB-lite"/>
    </source>
</evidence>
<organism evidence="2 3">
    <name type="scientific">Kitasatospora xanthocidica</name>
    <dbReference type="NCBI Taxonomy" id="83382"/>
    <lineage>
        <taxon>Bacteria</taxon>
        <taxon>Bacillati</taxon>
        <taxon>Actinomycetota</taxon>
        <taxon>Actinomycetes</taxon>
        <taxon>Kitasatosporales</taxon>
        <taxon>Streptomycetaceae</taxon>
        <taxon>Kitasatospora</taxon>
    </lineage>
</organism>
<gene>
    <name evidence="2" type="ORF">DR950_41860</name>
</gene>
<dbReference type="AlphaFoldDB" id="A0A372ZIS7"/>
<evidence type="ECO:0000313" key="2">
    <source>
        <dbReference type="EMBL" id="RGD55412.1"/>
    </source>
</evidence>
<feature type="region of interest" description="Disordered" evidence="1">
    <location>
        <begin position="80"/>
        <end position="102"/>
    </location>
</feature>
<accession>A0A372ZIS7</accession>
<sequence>MTTNAWAPTWPEAVINRYLTVGGAHLDLSSHTFWTDYTYQGRHHIGHRRKVDGFLWRCHGCGQQGGVGFYREPYLPNERQKALDDSNEHASACRAMPKPGIN</sequence>
<proteinExistence type="predicted"/>
<name>A0A372ZIS7_9ACTN</name>